<comment type="caution">
    <text evidence="1">The sequence shown here is derived from an EMBL/GenBank/DDBJ whole genome shotgun (WGS) entry which is preliminary data.</text>
</comment>
<protein>
    <submittedName>
        <fullName evidence="1">Uncharacterized protein</fullName>
    </submittedName>
</protein>
<sequence>MADIINAWRVWVKGSSSEKSHISPVTTSCWGGDPYSISEMREISSKYGGGYNKVKSIDADISNNGTTSKVTVETDKGSFSIDGQTFKTVYNLRAPSYIAIRSRLFDFEKED</sequence>
<name>A0A1F4UKA5_UNCKA</name>
<accession>A0A1F4UKA5</accession>
<dbReference type="Proteomes" id="UP000178615">
    <property type="component" value="Unassembled WGS sequence"/>
</dbReference>
<organism evidence="1 2">
    <name type="scientific">candidate division WWE3 bacterium RBG_19FT_COMBO_34_6</name>
    <dbReference type="NCBI Taxonomy" id="1802612"/>
    <lineage>
        <taxon>Bacteria</taxon>
        <taxon>Katanobacteria</taxon>
    </lineage>
</organism>
<evidence type="ECO:0000313" key="1">
    <source>
        <dbReference type="EMBL" id="OGC45394.1"/>
    </source>
</evidence>
<gene>
    <name evidence="1" type="ORF">A2V49_02335</name>
</gene>
<reference evidence="1 2" key="1">
    <citation type="journal article" date="2016" name="Nat. Commun.">
        <title>Thousands of microbial genomes shed light on interconnected biogeochemical processes in an aquifer system.</title>
        <authorList>
            <person name="Anantharaman K."/>
            <person name="Brown C.T."/>
            <person name="Hug L.A."/>
            <person name="Sharon I."/>
            <person name="Castelle C.J."/>
            <person name="Probst A.J."/>
            <person name="Thomas B.C."/>
            <person name="Singh A."/>
            <person name="Wilkins M.J."/>
            <person name="Karaoz U."/>
            <person name="Brodie E.L."/>
            <person name="Williams K.H."/>
            <person name="Hubbard S.S."/>
            <person name="Banfield J.F."/>
        </authorList>
    </citation>
    <scope>NUCLEOTIDE SEQUENCE [LARGE SCALE GENOMIC DNA]</scope>
</reference>
<evidence type="ECO:0000313" key="2">
    <source>
        <dbReference type="Proteomes" id="UP000178615"/>
    </source>
</evidence>
<dbReference type="AlphaFoldDB" id="A0A1F4UKA5"/>
<proteinExistence type="predicted"/>
<dbReference type="EMBL" id="MEUV01000039">
    <property type="protein sequence ID" value="OGC45394.1"/>
    <property type="molecule type" value="Genomic_DNA"/>
</dbReference>